<comment type="function">
    <text evidence="9">May be a proton symporter involved in the uptake of osmolytes such as proline and glycine betaine.</text>
</comment>
<evidence type="ECO:0000256" key="11">
    <source>
        <dbReference type="SAM" id="MobiDB-lite"/>
    </source>
</evidence>
<dbReference type="EMBL" id="PJNB01000001">
    <property type="protein sequence ID" value="PKW16676.1"/>
    <property type="molecule type" value="Genomic_DNA"/>
</dbReference>
<gene>
    <name evidence="14" type="ORF">A8926_4533</name>
</gene>
<evidence type="ECO:0000256" key="8">
    <source>
        <dbReference type="ARBA" id="ARBA00023136"/>
    </source>
</evidence>
<protein>
    <recommendedName>
        <fullName evidence="10">Putative proline/betaine transporter</fullName>
    </recommendedName>
</protein>
<dbReference type="InterPro" id="IPR011701">
    <property type="entry name" value="MFS"/>
</dbReference>
<evidence type="ECO:0000256" key="6">
    <source>
        <dbReference type="ARBA" id="ARBA00022847"/>
    </source>
</evidence>
<keyword evidence="5 12" id="KW-0812">Transmembrane</keyword>
<dbReference type="OrthoDB" id="8953821at2"/>
<evidence type="ECO:0000256" key="9">
    <source>
        <dbReference type="ARBA" id="ARBA00037295"/>
    </source>
</evidence>
<dbReference type="Pfam" id="PF07690">
    <property type="entry name" value="MFS_1"/>
    <property type="match status" value="1"/>
</dbReference>
<evidence type="ECO:0000256" key="10">
    <source>
        <dbReference type="ARBA" id="ARBA00039918"/>
    </source>
</evidence>
<feature type="transmembrane region" description="Helical" evidence="12">
    <location>
        <begin position="86"/>
        <end position="105"/>
    </location>
</feature>
<feature type="compositionally biased region" description="Polar residues" evidence="11">
    <location>
        <begin position="444"/>
        <end position="453"/>
    </location>
</feature>
<feature type="compositionally biased region" description="Basic and acidic residues" evidence="11">
    <location>
        <begin position="427"/>
        <end position="441"/>
    </location>
</feature>
<reference evidence="14" key="1">
    <citation type="submission" date="2017-12" db="EMBL/GenBank/DDBJ databases">
        <title>Sequencing the genomes of 1000 Actinobacteria strains.</title>
        <authorList>
            <person name="Klenk H.-P."/>
        </authorList>
    </citation>
    <scope>NUCLEOTIDE SEQUENCE [LARGE SCALE GENOMIC DNA]</scope>
    <source>
        <strain evidence="14">DSM 44228</strain>
    </source>
</reference>
<dbReference type="SUPFAM" id="SSF103473">
    <property type="entry name" value="MFS general substrate transporter"/>
    <property type="match status" value="1"/>
</dbReference>
<dbReference type="Gene3D" id="1.20.1250.20">
    <property type="entry name" value="MFS general substrate transporter like domains"/>
    <property type="match status" value="1"/>
</dbReference>
<dbReference type="InterPro" id="IPR036259">
    <property type="entry name" value="MFS_trans_sf"/>
</dbReference>
<evidence type="ECO:0000256" key="5">
    <source>
        <dbReference type="ARBA" id="ARBA00022692"/>
    </source>
</evidence>
<feature type="transmembrane region" description="Helical" evidence="12">
    <location>
        <begin position="307"/>
        <end position="327"/>
    </location>
</feature>
<evidence type="ECO:0000256" key="12">
    <source>
        <dbReference type="SAM" id="Phobius"/>
    </source>
</evidence>
<feature type="transmembrane region" description="Helical" evidence="12">
    <location>
        <begin position="398"/>
        <end position="418"/>
    </location>
</feature>
<comment type="subcellular location">
    <subcellularLocation>
        <location evidence="1">Cell membrane</location>
        <topology evidence="1">Multi-pass membrane protein</topology>
    </subcellularLocation>
</comment>
<proteinExistence type="inferred from homology"/>
<evidence type="ECO:0000256" key="7">
    <source>
        <dbReference type="ARBA" id="ARBA00022989"/>
    </source>
</evidence>
<dbReference type="PROSITE" id="PS00217">
    <property type="entry name" value="SUGAR_TRANSPORT_2"/>
    <property type="match status" value="1"/>
</dbReference>
<evidence type="ECO:0000259" key="13">
    <source>
        <dbReference type="PROSITE" id="PS50850"/>
    </source>
</evidence>
<evidence type="ECO:0000313" key="15">
    <source>
        <dbReference type="Proteomes" id="UP000233786"/>
    </source>
</evidence>
<accession>A0A2N3Y171</accession>
<evidence type="ECO:0000256" key="3">
    <source>
        <dbReference type="ARBA" id="ARBA00022448"/>
    </source>
</evidence>
<feature type="transmembrane region" description="Helical" evidence="12">
    <location>
        <begin position="152"/>
        <end position="175"/>
    </location>
</feature>
<feature type="transmembrane region" description="Helical" evidence="12">
    <location>
        <begin position="242"/>
        <end position="259"/>
    </location>
</feature>
<keyword evidence="8 12" id="KW-0472">Membrane</keyword>
<dbReference type="GO" id="GO:0015293">
    <property type="term" value="F:symporter activity"/>
    <property type="evidence" value="ECO:0007669"/>
    <property type="project" value="UniProtKB-KW"/>
</dbReference>
<keyword evidence="6" id="KW-0769">Symport</keyword>
<sequence>MAGSITGVKRPVRQLFAGAVSHFVEFYDFIVYSYVAIYFAKEFFPSSGSELAPLLDAFGVFAAGFLVRPIAGLVVGVFADRYGRRAAMSLSVWMMGAASLLIALTPTYAQIGIGAPIMLVFARILQGFSAGGEYTSAAAFLVESAPENRRGLFSSFMFVSSSLGKLAAIGLVAAVAGILGDEAMRSYGWRIPFAFGAVVAVVAWWIRHRSEETLASTAASSTQEQPSKPGLLEALRRHPVQCIQVFGLVTGIGGSVYLWSTYFPTYAAISAHIRPSATMIAGMIGLVVYTAVTPLVGLLADRVGTRPVLYIFAISTAIATVPLLQLTSAGFGGVLAAQIIGLVLVSFGTSIMAAVLVQLFPQRFRVTGMGVPYSLSIAIFGGTVSTIGTALANAGAEIWFGWYMAGLSVITLVTTLSLRGNRRRDVPEDGQAHVADDRKAPAETGNTRPSEVG</sequence>
<evidence type="ECO:0000256" key="4">
    <source>
        <dbReference type="ARBA" id="ARBA00022475"/>
    </source>
</evidence>
<keyword evidence="4" id="KW-1003">Cell membrane</keyword>
<keyword evidence="7 12" id="KW-1133">Transmembrane helix</keyword>
<evidence type="ECO:0000256" key="2">
    <source>
        <dbReference type="ARBA" id="ARBA00008240"/>
    </source>
</evidence>
<dbReference type="Proteomes" id="UP000233786">
    <property type="component" value="Unassembled WGS sequence"/>
</dbReference>
<dbReference type="PROSITE" id="PS00216">
    <property type="entry name" value="SUGAR_TRANSPORT_1"/>
    <property type="match status" value="1"/>
</dbReference>
<dbReference type="PROSITE" id="PS50850">
    <property type="entry name" value="MFS"/>
    <property type="match status" value="1"/>
</dbReference>
<feature type="transmembrane region" description="Helical" evidence="12">
    <location>
        <begin position="339"/>
        <end position="360"/>
    </location>
</feature>
<evidence type="ECO:0000256" key="1">
    <source>
        <dbReference type="ARBA" id="ARBA00004651"/>
    </source>
</evidence>
<dbReference type="FunFam" id="1.20.1250.20:FF:000001">
    <property type="entry name" value="Dicarboxylate MFS transporter"/>
    <property type="match status" value="1"/>
</dbReference>
<comment type="caution">
    <text evidence="14">The sequence shown here is derived from an EMBL/GenBank/DDBJ whole genome shotgun (WGS) entry which is preliminary data.</text>
</comment>
<feature type="domain" description="Major facilitator superfamily (MFS) profile" evidence="13">
    <location>
        <begin position="14"/>
        <end position="423"/>
    </location>
</feature>
<comment type="similarity">
    <text evidence="2">Belongs to the major facilitator superfamily. Metabolite:H+ Symporter (MHS) family (TC 2.A.1.6) family.</text>
</comment>
<name>A0A2N3Y171_SACSN</name>
<dbReference type="InterPro" id="IPR051084">
    <property type="entry name" value="H+-coupled_symporters"/>
</dbReference>
<dbReference type="InterPro" id="IPR020846">
    <property type="entry name" value="MFS_dom"/>
</dbReference>
<feature type="transmembrane region" description="Helical" evidence="12">
    <location>
        <begin position="57"/>
        <end position="79"/>
    </location>
</feature>
<feature type="transmembrane region" description="Helical" evidence="12">
    <location>
        <begin position="372"/>
        <end position="392"/>
    </location>
</feature>
<keyword evidence="3" id="KW-0813">Transport</keyword>
<feature type="transmembrane region" description="Helical" evidence="12">
    <location>
        <begin position="279"/>
        <end position="300"/>
    </location>
</feature>
<dbReference type="GO" id="GO:0005886">
    <property type="term" value="C:plasma membrane"/>
    <property type="evidence" value="ECO:0007669"/>
    <property type="project" value="UniProtKB-SubCell"/>
</dbReference>
<dbReference type="RefSeq" id="WP_010309083.1">
    <property type="nucleotide sequence ID" value="NZ_CP061007.1"/>
</dbReference>
<keyword evidence="15" id="KW-1185">Reference proteome</keyword>
<dbReference type="AlphaFoldDB" id="A0A2N3Y171"/>
<feature type="transmembrane region" description="Helical" evidence="12">
    <location>
        <begin position="15"/>
        <end position="37"/>
    </location>
</feature>
<feature type="transmembrane region" description="Helical" evidence="12">
    <location>
        <begin position="187"/>
        <end position="206"/>
    </location>
</feature>
<dbReference type="PANTHER" id="PTHR43528">
    <property type="entry name" value="ALPHA-KETOGLUTARATE PERMEASE"/>
    <property type="match status" value="1"/>
</dbReference>
<organism evidence="14 15">
    <name type="scientific">Saccharopolyspora spinosa</name>
    <dbReference type="NCBI Taxonomy" id="60894"/>
    <lineage>
        <taxon>Bacteria</taxon>
        <taxon>Bacillati</taxon>
        <taxon>Actinomycetota</taxon>
        <taxon>Actinomycetes</taxon>
        <taxon>Pseudonocardiales</taxon>
        <taxon>Pseudonocardiaceae</taxon>
        <taxon>Saccharopolyspora</taxon>
    </lineage>
</organism>
<dbReference type="InterPro" id="IPR005829">
    <property type="entry name" value="Sugar_transporter_CS"/>
</dbReference>
<evidence type="ECO:0000313" key="14">
    <source>
        <dbReference type="EMBL" id="PKW16676.1"/>
    </source>
</evidence>
<dbReference type="PANTHER" id="PTHR43528:SF1">
    <property type="entry name" value="ALPHA-KETOGLUTARATE PERMEASE"/>
    <property type="match status" value="1"/>
</dbReference>
<feature type="region of interest" description="Disordered" evidence="11">
    <location>
        <begin position="427"/>
        <end position="453"/>
    </location>
</feature>
<dbReference type="STRING" id="994479.GCA_000194155_04431"/>